<dbReference type="AlphaFoldDB" id="A0A0T6LV36"/>
<comment type="caution">
    <text evidence="1">The sequence shown here is derived from an EMBL/GenBank/DDBJ whole genome shotgun (WGS) entry which is preliminary data.</text>
</comment>
<accession>A0A0T6LV36</accession>
<keyword evidence="2" id="KW-1185">Reference proteome</keyword>
<evidence type="ECO:0000313" key="1">
    <source>
        <dbReference type="EMBL" id="KRV49925.1"/>
    </source>
</evidence>
<dbReference type="STRING" id="76728.AQ490_18355"/>
<proteinExistence type="predicted"/>
<gene>
    <name evidence="1" type="ORF">AQ490_18355</name>
</gene>
<organism evidence="1 2">
    <name type="scientific">Wenjunlia vitaminophila</name>
    <name type="common">Streptomyces vitaminophilus</name>
    <dbReference type="NCBI Taxonomy" id="76728"/>
    <lineage>
        <taxon>Bacteria</taxon>
        <taxon>Bacillati</taxon>
        <taxon>Actinomycetota</taxon>
        <taxon>Actinomycetes</taxon>
        <taxon>Kitasatosporales</taxon>
        <taxon>Streptomycetaceae</taxon>
        <taxon>Wenjunlia</taxon>
    </lineage>
</organism>
<evidence type="ECO:0000313" key="2">
    <source>
        <dbReference type="Proteomes" id="UP000050867"/>
    </source>
</evidence>
<dbReference type="EMBL" id="LLZU01000009">
    <property type="protein sequence ID" value="KRV49925.1"/>
    <property type="molecule type" value="Genomic_DNA"/>
</dbReference>
<name>A0A0T6LV36_WENVI</name>
<sequence length="64" mass="6817">MPRSPDQRNGAELAELVADGVRMAPHWPVPHTPPAATATSWDIAGVRVPDHSARLLAGMSDYGD</sequence>
<protein>
    <submittedName>
        <fullName evidence="1">Uncharacterized protein</fullName>
    </submittedName>
</protein>
<reference evidence="1 2" key="1">
    <citation type="submission" date="2015-10" db="EMBL/GenBank/DDBJ databases">
        <title>Draft genome sequence of pyrrolomycin-producing Streptomyces vitaminophilus.</title>
        <authorList>
            <person name="Graham D.E."/>
            <person name="Mahan K.M."/>
            <person name="Klingeman D.M."/>
            <person name="Hettich R.L."/>
            <person name="Parry R.J."/>
        </authorList>
    </citation>
    <scope>NUCLEOTIDE SEQUENCE [LARGE SCALE GENOMIC DNA]</scope>
    <source>
        <strain evidence="1 2">ATCC 31673</strain>
    </source>
</reference>
<dbReference type="Proteomes" id="UP000050867">
    <property type="component" value="Unassembled WGS sequence"/>
</dbReference>